<dbReference type="OrthoDB" id="29755at2759"/>
<evidence type="ECO:0000313" key="1">
    <source>
        <dbReference type="EMBL" id="RUP44818.1"/>
    </source>
</evidence>
<organism evidence="1 2">
    <name type="scientific">Jimgerdemannia flammicorona</name>
    <dbReference type="NCBI Taxonomy" id="994334"/>
    <lineage>
        <taxon>Eukaryota</taxon>
        <taxon>Fungi</taxon>
        <taxon>Fungi incertae sedis</taxon>
        <taxon>Mucoromycota</taxon>
        <taxon>Mucoromycotina</taxon>
        <taxon>Endogonomycetes</taxon>
        <taxon>Endogonales</taxon>
        <taxon>Endogonaceae</taxon>
        <taxon>Jimgerdemannia</taxon>
    </lineage>
</organism>
<dbReference type="GO" id="GO:0005634">
    <property type="term" value="C:nucleus"/>
    <property type="evidence" value="ECO:0007669"/>
    <property type="project" value="UniProtKB-SubCell"/>
</dbReference>
<sequence length="148" mass="16812">MIYVGSAESADYDQVLDSIMVGPIPVGINKFVFSVRVRSPLSPVPFSSLPPYERYAFLLTLSYSSNPSQAPAPNIELLPKNDVLGVTVVLLSCSYVDKPFVQVGYYVNNEYADEELKENPPERIMFDKLYRNILAEKPKVTRYPINWW</sequence>
<dbReference type="InterPro" id="IPR006818">
    <property type="entry name" value="ASF1-like"/>
</dbReference>
<dbReference type="SUPFAM" id="SSF101546">
    <property type="entry name" value="ASF1-like"/>
    <property type="match status" value="2"/>
</dbReference>
<reference evidence="1 2" key="1">
    <citation type="journal article" date="2018" name="New Phytol.">
        <title>Phylogenomics of Endogonaceae and evolution of mycorrhizas within Mucoromycota.</title>
        <authorList>
            <person name="Chang Y."/>
            <person name="Desiro A."/>
            <person name="Na H."/>
            <person name="Sandor L."/>
            <person name="Lipzen A."/>
            <person name="Clum A."/>
            <person name="Barry K."/>
            <person name="Grigoriev I.V."/>
            <person name="Martin F.M."/>
            <person name="Stajich J.E."/>
            <person name="Smith M.E."/>
            <person name="Bonito G."/>
            <person name="Spatafora J.W."/>
        </authorList>
    </citation>
    <scope>NUCLEOTIDE SEQUENCE [LARGE SCALE GENOMIC DNA]</scope>
    <source>
        <strain evidence="1 2">GMNB39</strain>
    </source>
</reference>
<dbReference type="GO" id="GO:0000785">
    <property type="term" value="C:chromatin"/>
    <property type="evidence" value="ECO:0007669"/>
    <property type="project" value="TreeGrafter"/>
</dbReference>
<protein>
    <submittedName>
        <fullName evidence="1">ASF1 like histone chaperone-domain-containing protein</fullName>
    </submittedName>
</protein>
<dbReference type="GO" id="GO:0042393">
    <property type="term" value="F:histone binding"/>
    <property type="evidence" value="ECO:0007669"/>
    <property type="project" value="TreeGrafter"/>
</dbReference>
<keyword evidence="2" id="KW-1185">Reference proteome</keyword>
<feature type="non-terminal residue" evidence="1">
    <location>
        <position position="148"/>
    </location>
</feature>
<dbReference type="PANTHER" id="PTHR12040">
    <property type="entry name" value="ANTI-SILENCING PROTEIN 1"/>
    <property type="match status" value="1"/>
</dbReference>
<dbReference type="PANTHER" id="PTHR12040:SF0">
    <property type="entry name" value="HISTONE CHAPERONE ASF1"/>
    <property type="match status" value="1"/>
</dbReference>
<accession>A0A433D1V5</accession>
<dbReference type="Proteomes" id="UP000268093">
    <property type="component" value="Unassembled WGS sequence"/>
</dbReference>
<name>A0A433D1V5_9FUNG</name>
<gene>
    <name evidence="1" type="ORF">BC936DRAFT_148971</name>
</gene>
<dbReference type="EMBL" id="RBNI01008281">
    <property type="protein sequence ID" value="RUP44818.1"/>
    <property type="molecule type" value="Genomic_DNA"/>
</dbReference>
<evidence type="ECO:0000313" key="2">
    <source>
        <dbReference type="Proteomes" id="UP000268093"/>
    </source>
</evidence>
<dbReference type="GO" id="GO:0006335">
    <property type="term" value="P:DNA replication-dependent chromatin assembly"/>
    <property type="evidence" value="ECO:0007669"/>
    <property type="project" value="TreeGrafter"/>
</dbReference>
<dbReference type="Pfam" id="PF04729">
    <property type="entry name" value="ASF1_hist_chap"/>
    <property type="match status" value="2"/>
</dbReference>
<dbReference type="Gene3D" id="2.60.40.1490">
    <property type="entry name" value="Histone chaperone ASF1-like"/>
    <property type="match status" value="1"/>
</dbReference>
<proteinExistence type="predicted"/>
<comment type="caution">
    <text evidence="1">The sequence shown here is derived from an EMBL/GenBank/DDBJ whole genome shotgun (WGS) entry which is preliminary data.</text>
</comment>
<dbReference type="InterPro" id="IPR036747">
    <property type="entry name" value="ASF1-like_sf"/>
</dbReference>